<comment type="caution">
    <text evidence="2">The sequence shown here is derived from an EMBL/GenBank/DDBJ whole genome shotgun (WGS) entry which is preliminary data.</text>
</comment>
<evidence type="ECO:0000313" key="2">
    <source>
        <dbReference type="EMBL" id="KDS91766.1"/>
    </source>
</evidence>
<sequence length="156" mass="15739">MPTLSLGDGGGVGTLNGIATYLSEGGKASTVLSASVIGLITSPFIAIIEIINAITQFATAPFEGAGESIASLFDGLLTGPANLILAGSEISEAAIRSVFGETIAGILALPLTVALALASLYLLATFLDEEETGNLFPGLPFDVPVIGADEEPVDDM</sequence>
<feature type="transmembrane region" description="Helical" evidence="1">
    <location>
        <begin position="31"/>
        <end position="51"/>
    </location>
</feature>
<dbReference type="EMBL" id="JNFH02000010">
    <property type="protein sequence ID" value="KDS91766.1"/>
    <property type="molecule type" value="Genomic_DNA"/>
</dbReference>
<keyword evidence="3" id="KW-1185">Reference proteome</keyword>
<proteinExistence type="predicted"/>
<protein>
    <submittedName>
        <fullName evidence="2">Uncharacterized protein</fullName>
    </submittedName>
</protein>
<reference evidence="2 3" key="1">
    <citation type="journal article" date="2015" name="Genome Announc.">
        <title>Draft genome sequence of a Halorubrum H3 strain isolated from the burlinskoye salt lake (Altai Krai, Russia).</title>
        <authorList>
            <person name="Rozanov A.S."/>
            <person name="Bryanskaya A.V."/>
            <person name="Malup T.K."/>
            <person name="Kotenko A.V."/>
            <person name="Peltek S.E."/>
        </authorList>
    </citation>
    <scope>NUCLEOTIDE SEQUENCE [LARGE SCALE GENOMIC DNA]</scope>
    <source>
        <strain evidence="2 3">H3</strain>
    </source>
</reference>
<organism evidence="2 3">
    <name type="scientific">Halorubrum saccharovorum</name>
    <dbReference type="NCBI Taxonomy" id="2248"/>
    <lineage>
        <taxon>Archaea</taxon>
        <taxon>Methanobacteriati</taxon>
        <taxon>Methanobacteriota</taxon>
        <taxon>Stenosarchaea group</taxon>
        <taxon>Halobacteria</taxon>
        <taxon>Halobacteriales</taxon>
        <taxon>Haloferacaceae</taxon>
        <taxon>Halorubrum</taxon>
    </lineage>
</organism>
<gene>
    <name evidence="2" type="ORF">FK85_19325</name>
</gene>
<evidence type="ECO:0000313" key="3">
    <source>
        <dbReference type="Proteomes" id="UP000053331"/>
    </source>
</evidence>
<keyword evidence="1" id="KW-0472">Membrane</keyword>
<feature type="transmembrane region" description="Helical" evidence="1">
    <location>
        <begin position="106"/>
        <end position="127"/>
    </location>
</feature>
<accession>A0A081EWH8</accession>
<dbReference type="Proteomes" id="UP000053331">
    <property type="component" value="Unassembled WGS sequence"/>
</dbReference>
<evidence type="ECO:0000256" key="1">
    <source>
        <dbReference type="SAM" id="Phobius"/>
    </source>
</evidence>
<dbReference type="OrthoDB" id="222241at2157"/>
<keyword evidence="1" id="KW-0812">Transmembrane</keyword>
<name>A0A081EWH8_9EURY</name>
<dbReference type="AlphaFoldDB" id="A0A081EWH8"/>
<dbReference type="RefSeq" id="WP_050023790.1">
    <property type="nucleotide sequence ID" value="NZ_JNFH02000010.1"/>
</dbReference>
<keyword evidence="1" id="KW-1133">Transmembrane helix</keyword>